<gene>
    <name evidence="3" type="ORF">G3576_25310</name>
</gene>
<evidence type="ECO:0000313" key="4">
    <source>
        <dbReference type="Proteomes" id="UP000475385"/>
    </source>
</evidence>
<protein>
    <recommendedName>
        <fullName evidence="2">ChrR-like cupin domain-containing protein</fullName>
    </recommendedName>
</protein>
<evidence type="ECO:0000313" key="3">
    <source>
        <dbReference type="EMBL" id="NGM23356.1"/>
    </source>
</evidence>
<sequence length="171" mass="17882">MTMDQRSLRLAAESVEPAPFMIPGATGGTFRIQILNEDAGRGVVTSIVHIPAGGVIPAHCHRAGAEMHYLLEGDLTDGGEALPIGGFTTQAAGVVHGPHESRGGAKVLTVQSWQSSDGDFDFEPAAEATEATPTGEMEDGKLPEGRMKKVDQGAQEEAREQAATPEGKGYS</sequence>
<feature type="region of interest" description="Disordered" evidence="1">
    <location>
        <begin position="116"/>
        <end position="171"/>
    </location>
</feature>
<dbReference type="AlphaFoldDB" id="A0A6M1LSD3"/>
<dbReference type="RefSeq" id="WP_164697270.1">
    <property type="nucleotide sequence ID" value="NZ_JAAIKB010000014.1"/>
</dbReference>
<proteinExistence type="predicted"/>
<feature type="compositionally biased region" description="Low complexity" evidence="1">
    <location>
        <begin position="125"/>
        <end position="134"/>
    </location>
</feature>
<dbReference type="Proteomes" id="UP000475385">
    <property type="component" value="Unassembled WGS sequence"/>
</dbReference>
<comment type="caution">
    <text evidence="3">The sequence shown here is derived from an EMBL/GenBank/DDBJ whole genome shotgun (WGS) entry which is preliminary data.</text>
</comment>
<dbReference type="EMBL" id="JAAIKB010000014">
    <property type="protein sequence ID" value="NGM23356.1"/>
    <property type="molecule type" value="Genomic_DNA"/>
</dbReference>
<dbReference type="InterPro" id="IPR025979">
    <property type="entry name" value="ChrR-like_cupin_dom"/>
</dbReference>
<accession>A0A6M1LSD3</accession>
<dbReference type="SUPFAM" id="SSF51182">
    <property type="entry name" value="RmlC-like cupins"/>
    <property type="match status" value="1"/>
</dbReference>
<evidence type="ECO:0000256" key="1">
    <source>
        <dbReference type="SAM" id="MobiDB-lite"/>
    </source>
</evidence>
<evidence type="ECO:0000259" key="2">
    <source>
        <dbReference type="Pfam" id="PF12973"/>
    </source>
</evidence>
<dbReference type="Gene3D" id="2.60.120.10">
    <property type="entry name" value="Jelly Rolls"/>
    <property type="match status" value="1"/>
</dbReference>
<name>A0A6M1LSD3_9PROT</name>
<keyword evidence="4" id="KW-1185">Reference proteome</keyword>
<dbReference type="Pfam" id="PF12973">
    <property type="entry name" value="Cupin_7"/>
    <property type="match status" value="1"/>
</dbReference>
<reference evidence="3 4" key="1">
    <citation type="submission" date="2020-02" db="EMBL/GenBank/DDBJ databases">
        <authorList>
            <person name="Kim H.M."/>
            <person name="Jeon C.O."/>
        </authorList>
    </citation>
    <scope>NUCLEOTIDE SEQUENCE [LARGE SCALE GENOMIC DNA]</scope>
    <source>
        <strain evidence="3 4">PeD5</strain>
    </source>
</reference>
<dbReference type="InterPro" id="IPR014710">
    <property type="entry name" value="RmlC-like_jellyroll"/>
</dbReference>
<feature type="domain" description="ChrR-like cupin" evidence="2">
    <location>
        <begin position="29"/>
        <end position="113"/>
    </location>
</feature>
<dbReference type="InterPro" id="IPR011051">
    <property type="entry name" value="RmlC_Cupin_sf"/>
</dbReference>
<reference evidence="3 4" key="2">
    <citation type="submission" date="2020-03" db="EMBL/GenBank/DDBJ databases">
        <title>Roseomonas stagni sp. nov., isolated from pond water in Japan.</title>
        <authorList>
            <person name="Furuhata K."/>
            <person name="Miyamoto H."/>
            <person name="Goto K."/>
        </authorList>
    </citation>
    <scope>NUCLEOTIDE SEQUENCE [LARGE SCALE GENOMIC DNA]</scope>
    <source>
        <strain evidence="3 4">PeD5</strain>
    </source>
</reference>
<organism evidence="3 4">
    <name type="scientific">Falsiroseomonas algicola</name>
    <dbReference type="NCBI Taxonomy" id="2716930"/>
    <lineage>
        <taxon>Bacteria</taxon>
        <taxon>Pseudomonadati</taxon>
        <taxon>Pseudomonadota</taxon>
        <taxon>Alphaproteobacteria</taxon>
        <taxon>Acetobacterales</taxon>
        <taxon>Roseomonadaceae</taxon>
        <taxon>Falsiroseomonas</taxon>
    </lineage>
</organism>
<feature type="compositionally biased region" description="Basic and acidic residues" evidence="1">
    <location>
        <begin position="138"/>
        <end position="160"/>
    </location>
</feature>